<evidence type="ECO:0000313" key="1">
    <source>
        <dbReference type="EMBL" id="CAD8255689.1"/>
    </source>
</evidence>
<dbReference type="EMBL" id="HBEA01006729">
    <property type="protein sequence ID" value="CAD8255689.1"/>
    <property type="molecule type" value="Transcribed_RNA"/>
</dbReference>
<organism evidence="1">
    <name type="scientific">Pinguiococcus pyrenoidosus</name>
    <dbReference type="NCBI Taxonomy" id="172671"/>
    <lineage>
        <taxon>Eukaryota</taxon>
        <taxon>Sar</taxon>
        <taxon>Stramenopiles</taxon>
        <taxon>Ochrophyta</taxon>
        <taxon>Pinguiophyceae</taxon>
        <taxon>Pinguiochrysidales</taxon>
        <taxon>Pinguiochrysidaceae</taxon>
        <taxon>Pinguiococcus</taxon>
    </lineage>
</organism>
<dbReference type="SUPFAM" id="SSF55486">
    <property type="entry name" value="Metalloproteases ('zincins'), catalytic domain"/>
    <property type="match status" value="1"/>
</dbReference>
<reference evidence="1" key="1">
    <citation type="submission" date="2021-01" db="EMBL/GenBank/DDBJ databases">
        <authorList>
            <person name="Corre E."/>
            <person name="Pelletier E."/>
            <person name="Niang G."/>
            <person name="Scheremetjew M."/>
            <person name="Finn R."/>
            <person name="Kale V."/>
            <person name="Holt S."/>
            <person name="Cochrane G."/>
            <person name="Meng A."/>
            <person name="Brown T."/>
            <person name="Cohen L."/>
        </authorList>
    </citation>
    <scope>NUCLEOTIDE SEQUENCE</scope>
    <source>
        <strain evidence="1">CCMP2078</strain>
    </source>
</reference>
<protein>
    <submittedName>
        <fullName evidence="1">Uncharacterized protein</fullName>
    </submittedName>
</protein>
<gene>
    <name evidence="1" type="ORF">PPYR1160_LOCUS5181</name>
</gene>
<dbReference type="AlphaFoldDB" id="A0A7R9U5S2"/>
<proteinExistence type="predicted"/>
<name>A0A7R9U5S2_9STRA</name>
<sequence>MNGLSFLCCGLAGKKRGRGGLRGAESDEEDYDAPRLLEDEPREAPFHFSDDHEAFQLLCGRRARKLRQWKVRSSAHPKGWWYAGDYDYVEILCKTWKPGGGNGNVKFCVMADQGCSNEGVLGVLVDDLDKVARCLPPRALRSIASSTYLWLNASTPNERGACTHYQVKEFALVEDLVEDESPLELGDRLLPTPRKHGVEIWAWNDYAKRFFLKRSDTLLHEFGHVFHDAVATFECQAILDMHRKCSEDDKYKLVDFIDGSRKAPYALKNEKELFASFTVPLFGGYNDYAPFHLEGFQQFDAESLRTMMDVWCLSGDDVDELVAELLESKEHEFAPSNPKWNIYLDCRR</sequence>
<accession>A0A7R9U5S2</accession>